<evidence type="ECO:0000259" key="1">
    <source>
        <dbReference type="Pfam" id="PF01575"/>
    </source>
</evidence>
<dbReference type="STRING" id="1790137.AXE80_04410"/>
<feature type="domain" description="MaoC-like" evidence="1">
    <location>
        <begin position="17"/>
        <end position="125"/>
    </location>
</feature>
<gene>
    <name evidence="2" type="ORF">AXE80_04410</name>
</gene>
<proteinExistence type="predicted"/>
<dbReference type="InterPro" id="IPR029069">
    <property type="entry name" value="HotDog_dom_sf"/>
</dbReference>
<name>A0A1B1Y488_9FLAO</name>
<dbReference type="InterPro" id="IPR002539">
    <property type="entry name" value="MaoC-like_dom"/>
</dbReference>
<sequence length="154" mass="17586">MAKVIINSFEDFKAYEGKEIGVSEYLAIPQDRINQFADATLDHQWIHCDAEKAKEGPFGTPIAHGYLTLSLMPYLWEQIIEVNNSKMLVNYGVEKLRFNKPVTVDSKVRLRTKLKSIENLRGISKAVLSINIEIEGERKTALDADIVFLYHFVN</sequence>
<dbReference type="EMBL" id="CP014224">
    <property type="protein sequence ID" value="ANW95563.1"/>
    <property type="molecule type" value="Genomic_DNA"/>
</dbReference>
<dbReference type="Gene3D" id="3.10.129.10">
    <property type="entry name" value="Hotdog Thioesterase"/>
    <property type="match status" value="1"/>
</dbReference>
<dbReference type="Proteomes" id="UP000092967">
    <property type="component" value="Chromosome"/>
</dbReference>
<dbReference type="InterPro" id="IPR039375">
    <property type="entry name" value="NodN-like"/>
</dbReference>
<dbReference type="KEGG" id="wfu:AXE80_04410"/>
<keyword evidence="3" id="KW-1185">Reference proteome</keyword>
<dbReference type="AlphaFoldDB" id="A0A1B1Y488"/>
<dbReference type="PANTHER" id="PTHR42993:SF1">
    <property type="entry name" value="MAOC-LIKE DEHYDRATASE DOMAIN-CONTAINING PROTEIN"/>
    <property type="match status" value="1"/>
</dbReference>
<dbReference type="SUPFAM" id="SSF54637">
    <property type="entry name" value="Thioesterase/thiol ester dehydrase-isomerase"/>
    <property type="match status" value="1"/>
</dbReference>
<protein>
    <submittedName>
        <fullName evidence="2">Acyl dehydratase</fullName>
    </submittedName>
</protein>
<dbReference type="OrthoDB" id="9801735at2"/>
<dbReference type="CDD" id="cd03450">
    <property type="entry name" value="NodN"/>
    <property type="match status" value="1"/>
</dbReference>
<accession>A0A1B1Y488</accession>
<dbReference type="RefSeq" id="WP_068824812.1">
    <property type="nucleotide sequence ID" value="NZ_CP014224.1"/>
</dbReference>
<reference evidence="2 3" key="1">
    <citation type="submission" date="2016-02" db="EMBL/GenBank/DDBJ databases">
        <authorList>
            <person name="Wen L."/>
            <person name="He K."/>
            <person name="Yang H."/>
        </authorList>
    </citation>
    <scope>NUCLEOTIDE SEQUENCE [LARGE SCALE GENOMIC DNA]</scope>
    <source>
        <strain evidence="2 3">CZ1127</strain>
    </source>
</reference>
<evidence type="ECO:0000313" key="3">
    <source>
        <dbReference type="Proteomes" id="UP000092967"/>
    </source>
</evidence>
<dbReference type="Pfam" id="PF01575">
    <property type="entry name" value="MaoC_dehydratas"/>
    <property type="match status" value="1"/>
</dbReference>
<dbReference type="PANTHER" id="PTHR42993">
    <property type="entry name" value="MAOC-LIKE DEHYDRATASE DOMAIN-CONTAINING PROTEIN"/>
    <property type="match status" value="1"/>
</dbReference>
<organism evidence="2 3">
    <name type="scientific">Wenyingzhuangia fucanilytica</name>
    <dbReference type="NCBI Taxonomy" id="1790137"/>
    <lineage>
        <taxon>Bacteria</taxon>
        <taxon>Pseudomonadati</taxon>
        <taxon>Bacteroidota</taxon>
        <taxon>Flavobacteriia</taxon>
        <taxon>Flavobacteriales</taxon>
        <taxon>Flavobacteriaceae</taxon>
        <taxon>Wenyingzhuangia</taxon>
    </lineage>
</organism>
<evidence type="ECO:0000313" key="2">
    <source>
        <dbReference type="EMBL" id="ANW95563.1"/>
    </source>
</evidence>